<evidence type="ECO:0000313" key="3">
    <source>
        <dbReference type="Proteomes" id="UP000800040"/>
    </source>
</evidence>
<sequence length="147" mass="17177">MSPTLHTPHIYPSSSISRHRTPSRLLAHHVYPRPNETIYSRSCHHHLLLSILLFWLYCTIPLPLFLAFCIIGTTYGHERSGRSASHLYRYHIASMFGREDGFVFTMDEVFVGINTVLFGEALRERVFFIRYALSRLNRLRNDDDHDS</sequence>
<organism evidence="2 3">
    <name type="scientific">Decorospora gaudefroyi</name>
    <dbReference type="NCBI Taxonomy" id="184978"/>
    <lineage>
        <taxon>Eukaryota</taxon>
        <taxon>Fungi</taxon>
        <taxon>Dikarya</taxon>
        <taxon>Ascomycota</taxon>
        <taxon>Pezizomycotina</taxon>
        <taxon>Dothideomycetes</taxon>
        <taxon>Pleosporomycetidae</taxon>
        <taxon>Pleosporales</taxon>
        <taxon>Pleosporineae</taxon>
        <taxon>Pleosporaceae</taxon>
        <taxon>Decorospora</taxon>
    </lineage>
</organism>
<keyword evidence="1" id="KW-1133">Transmembrane helix</keyword>
<proteinExistence type="predicted"/>
<feature type="transmembrane region" description="Helical" evidence="1">
    <location>
        <begin position="54"/>
        <end position="75"/>
    </location>
</feature>
<keyword evidence="3" id="KW-1185">Reference proteome</keyword>
<accession>A0A6A5KFM4</accession>
<gene>
    <name evidence="2" type="ORF">BDW02DRAFT_20903</name>
</gene>
<evidence type="ECO:0000313" key="2">
    <source>
        <dbReference type="EMBL" id="KAF1832113.1"/>
    </source>
</evidence>
<evidence type="ECO:0000256" key="1">
    <source>
        <dbReference type="SAM" id="Phobius"/>
    </source>
</evidence>
<protein>
    <submittedName>
        <fullName evidence="2">Uncharacterized protein</fullName>
    </submittedName>
</protein>
<dbReference type="Proteomes" id="UP000800040">
    <property type="component" value="Unassembled WGS sequence"/>
</dbReference>
<keyword evidence="1" id="KW-0812">Transmembrane</keyword>
<name>A0A6A5KFM4_9PLEO</name>
<keyword evidence="1" id="KW-0472">Membrane</keyword>
<reference evidence="2" key="1">
    <citation type="submission" date="2020-01" db="EMBL/GenBank/DDBJ databases">
        <authorList>
            <consortium name="DOE Joint Genome Institute"/>
            <person name="Haridas S."/>
            <person name="Albert R."/>
            <person name="Binder M."/>
            <person name="Bloem J."/>
            <person name="Labutti K."/>
            <person name="Salamov A."/>
            <person name="Andreopoulos B."/>
            <person name="Baker S.E."/>
            <person name="Barry K."/>
            <person name="Bills G."/>
            <person name="Bluhm B.H."/>
            <person name="Cannon C."/>
            <person name="Castanera R."/>
            <person name="Culley D.E."/>
            <person name="Daum C."/>
            <person name="Ezra D."/>
            <person name="Gonzalez J.B."/>
            <person name="Henrissat B."/>
            <person name="Kuo A."/>
            <person name="Liang C."/>
            <person name="Lipzen A."/>
            <person name="Lutzoni F."/>
            <person name="Magnuson J."/>
            <person name="Mondo S."/>
            <person name="Nolan M."/>
            <person name="Ohm R."/>
            <person name="Pangilinan J."/>
            <person name="Park H.-J."/>
            <person name="Ramirez L."/>
            <person name="Alfaro M."/>
            <person name="Sun H."/>
            <person name="Tritt A."/>
            <person name="Yoshinaga Y."/>
            <person name="Zwiers L.-H."/>
            <person name="Turgeon B.G."/>
            <person name="Goodwin S.B."/>
            <person name="Spatafora J.W."/>
            <person name="Crous P.W."/>
            <person name="Grigoriev I.V."/>
        </authorList>
    </citation>
    <scope>NUCLEOTIDE SEQUENCE</scope>
    <source>
        <strain evidence="2">P77</strain>
    </source>
</reference>
<dbReference type="AlphaFoldDB" id="A0A6A5KFM4"/>
<dbReference type="EMBL" id="ML975346">
    <property type="protein sequence ID" value="KAF1832113.1"/>
    <property type="molecule type" value="Genomic_DNA"/>
</dbReference>